<evidence type="ECO:0000313" key="3">
    <source>
        <dbReference type="Proteomes" id="UP000712281"/>
    </source>
</evidence>
<proteinExistence type="predicted"/>
<feature type="region of interest" description="Disordered" evidence="1">
    <location>
        <begin position="1"/>
        <end position="35"/>
    </location>
</feature>
<name>A0A8S9MLZ8_BRACR</name>
<accession>A0A8S9MLZ8</accession>
<gene>
    <name evidence="2" type="ORF">F2Q68_00038725</name>
</gene>
<organism evidence="2 3">
    <name type="scientific">Brassica cretica</name>
    <name type="common">Mustard</name>
    <dbReference type="NCBI Taxonomy" id="69181"/>
    <lineage>
        <taxon>Eukaryota</taxon>
        <taxon>Viridiplantae</taxon>
        <taxon>Streptophyta</taxon>
        <taxon>Embryophyta</taxon>
        <taxon>Tracheophyta</taxon>
        <taxon>Spermatophyta</taxon>
        <taxon>Magnoliopsida</taxon>
        <taxon>eudicotyledons</taxon>
        <taxon>Gunneridae</taxon>
        <taxon>Pentapetalae</taxon>
        <taxon>rosids</taxon>
        <taxon>malvids</taxon>
        <taxon>Brassicales</taxon>
        <taxon>Brassicaceae</taxon>
        <taxon>Brassiceae</taxon>
        <taxon>Brassica</taxon>
    </lineage>
</organism>
<feature type="compositionally biased region" description="Basic residues" evidence="1">
    <location>
        <begin position="1"/>
        <end position="13"/>
    </location>
</feature>
<dbReference type="EMBL" id="QGKW02000007">
    <property type="protein sequence ID" value="KAF2621030.1"/>
    <property type="molecule type" value="Genomic_DNA"/>
</dbReference>
<comment type="caution">
    <text evidence="2">The sequence shown here is derived from an EMBL/GenBank/DDBJ whole genome shotgun (WGS) entry which is preliminary data.</text>
</comment>
<evidence type="ECO:0000313" key="2">
    <source>
        <dbReference type="EMBL" id="KAF2621030.1"/>
    </source>
</evidence>
<reference evidence="2" key="1">
    <citation type="submission" date="2019-12" db="EMBL/GenBank/DDBJ databases">
        <title>Genome sequencing and annotation of Brassica cretica.</title>
        <authorList>
            <person name="Studholme D.J."/>
            <person name="Sarris P.F."/>
        </authorList>
    </citation>
    <scope>NUCLEOTIDE SEQUENCE</scope>
    <source>
        <strain evidence="2">PFS-001/15</strain>
        <tissue evidence="2">Leaf</tissue>
    </source>
</reference>
<sequence>MHLRGSSPPHRHQQPQSRPPPYREKPGWDPRIPVGVENGYDEVNVQIPEEEKRRNLLRQILSRNKFFFTKSFAEETRVIGQRARNGLLRSDRTRAPLGRYVATERPFCSRSDRARVETRSLRSDRARAGARSLRSDPARAGARSPRSDRARTKSSVAT</sequence>
<feature type="compositionally biased region" description="Basic and acidic residues" evidence="1">
    <location>
        <begin position="112"/>
        <end position="137"/>
    </location>
</feature>
<dbReference type="AlphaFoldDB" id="A0A8S9MLZ8"/>
<protein>
    <submittedName>
        <fullName evidence="2">Uncharacterized protein</fullName>
    </submittedName>
</protein>
<feature type="region of interest" description="Disordered" evidence="1">
    <location>
        <begin position="112"/>
        <end position="158"/>
    </location>
</feature>
<dbReference type="Proteomes" id="UP000712281">
    <property type="component" value="Unassembled WGS sequence"/>
</dbReference>
<evidence type="ECO:0000256" key="1">
    <source>
        <dbReference type="SAM" id="MobiDB-lite"/>
    </source>
</evidence>